<proteinExistence type="predicted"/>
<organism evidence="4 5">
    <name type="scientific">Paenibacillus harenae</name>
    <dbReference type="NCBI Taxonomy" id="306543"/>
    <lineage>
        <taxon>Bacteria</taxon>
        <taxon>Bacillati</taxon>
        <taxon>Bacillota</taxon>
        <taxon>Bacilli</taxon>
        <taxon>Bacillales</taxon>
        <taxon>Paenibacillaceae</taxon>
        <taxon>Paenibacillus</taxon>
    </lineage>
</organism>
<dbReference type="EMBL" id="JAUSSU010000008">
    <property type="protein sequence ID" value="MDQ0114684.1"/>
    <property type="molecule type" value="Genomic_DNA"/>
</dbReference>
<dbReference type="Gene3D" id="1.10.3210.10">
    <property type="entry name" value="Hypothetical protein af1432"/>
    <property type="match status" value="1"/>
</dbReference>
<feature type="transmembrane region" description="Helical" evidence="2">
    <location>
        <begin position="203"/>
        <end position="221"/>
    </location>
</feature>
<evidence type="ECO:0000313" key="5">
    <source>
        <dbReference type="Proteomes" id="UP001229346"/>
    </source>
</evidence>
<feature type="region of interest" description="Disordered" evidence="1">
    <location>
        <begin position="473"/>
        <end position="492"/>
    </location>
</feature>
<feature type="transmembrane region" description="Helical" evidence="2">
    <location>
        <begin position="227"/>
        <end position="248"/>
    </location>
</feature>
<feature type="domain" description="HD-GYP" evidence="3">
    <location>
        <begin position="273"/>
        <end position="468"/>
    </location>
</feature>
<dbReference type="InterPro" id="IPR006675">
    <property type="entry name" value="HDIG_dom"/>
</dbReference>
<dbReference type="Proteomes" id="UP001229346">
    <property type="component" value="Unassembled WGS sequence"/>
</dbReference>
<evidence type="ECO:0000256" key="2">
    <source>
        <dbReference type="SAM" id="Phobius"/>
    </source>
</evidence>
<feature type="transmembrane region" description="Helical" evidence="2">
    <location>
        <begin position="173"/>
        <end position="191"/>
    </location>
</feature>
<evidence type="ECO:0000313" key="4">
    <source>
        <dbReference type="EMBL" id="MDQ0114684.1"/>
    </source>
</evidence>
<keyword evidence="2" id="KW-1133">Transmembrane helix</keyword>
<accession>A0ABT9U905</accession>
<feature type="compositionally biased region" description="Basic and acidic residues" evidence="1">
    <location>
        <begin position="474"/>
        <end position="484"/>
    </location>
</feature>
<dbReference type="RefSeq" id="WP_307206067.1">
    <property type="nucleotide sequence ID" value="NZ_JAUSSU010000008.1"/>
</dbReference>
<evidence type="ECO:0000256" key="1">
    <source>
        <dbReference type="SAM" id="MobiDB-lite"/>
    </source>
</evidence>
<name>A0ABT9U905_PAEHA</name>
<dbReference type="InterPro" id="IPR037522">
    <property type="entry name" value="HD_GYP_dom"/>
</dbReference>
<comment type="caution">
    <text evidence="4">The sequence shown here is derived from an EMBL/GenBank/DDBJ whole genome shotgun (WGS) entry which is preliminary data.</text>
</comment>
<sequence>MRKNAGVFVGLFLSMLVPWLGYILLRSTTFDKFIQAPNEHFYMVSVISLFALVLAVAVGIVAIRQRNIKISFVSLSYVSLAALFVLHGMSTPGFLMHHSSIAGNAAQLSVLIAAIWLWLSSLSADLFIMRWIAKWQRWLLPVWVVALGMICFAIWHYPDLLQAAHLKENPTKWVVSAFIVGSNLWTMYRYLQIYLSSRFPLQLAIVYSAGWMIIAQFIIVTGEAWRASWWLYHFMLLASVIVMVGGIVRQYMSSKSVTTSVKLLFRANPRDWINTHMSPSVKELIMTTEAKDSYTAGHNYRVALYALKLAEELGLSSIELRAIAQGGLVHDIGKLRISDRILNKPGKLTPEERLVIEQHPVSGYDLCRRLGFMPEELGIIRSHHEKWDGSGYPDQLAGEQIPLLARVTAVADVYDALTSSRSYRKAMSHEAAMDIIQAERGKHFDPKCVDAWVRLAAEQPEFFKETLRNTPSLKLERKKNDRGLHNGRSANS</sequence>
<keyword evidence="2" id="KW-0812">Transmembrane</keyword>
<reference evidence="4 5" key="1">
    <citation type="submission" date="2023-07" db="EMBL/GenBank/DDBJ databases">
        <title>Sorghum-associated microbial communities from plants grown in Nebraska, USA.</title>
        <authorList>
            <person name="Schachtman D."/>
        </authorList>
    </citation>
    <scope>NUCLEOTIDE SEQUENCE [LARGE SCALE GENOMIC DNA]</scope>
    <source>
        <strain evidence="4 5">CC482</strain>
    </source>
</reference>
<dbReference type="PANTHER" id="PTHR43155:SF2">
    <property type="entry name" value="CYCLIC DI-GMP PHOSPHODIESTERASE PA4108"/>
    <property type="match status" value="1"/>
</dbReference>
<dbReference type="PANTHER" id="PTHR43155">
    <property type="entry name" value="CYCLIC DI-GMP PHOSPHODIESTERASE PA4108-RELATED"/>
    <property type="match status" value="1"/>
</dbReference>
<evidence type="ECO:0000259" key="3">
    <source>
        <dbReference type="PROSITE" id="PS51832"/>
    </source>
</evidence>
<protein>
    <submittedName>
        <fullName evidence="4">Nucleotidyltransferase with HDIG domain</fullName>
    </submittedName>
</protein>
<feature type="transmembrane region" description="Helical" evidence="2">
    <location>
        <begin position="139"/>
        <end position="158"/>
    </location>
</feature>
<dbReference type="InterPro" id="IPR003607">
    <property type="entry name" value="HD/PDEase_dom"/>
</dbReference>
<feature type="transmembrane region" description="Helical" evidence="2">
    <location>
        <begin position="7"/>
        <end position="25"/>
    </location>
</feature>
<dbReference type="NCBIfam" id="TIGR00277">
    <property type="entry name" value="HDIG"/>
    <property type="match status" value="1"/>
</dbReference>
<keyword evidence="5" id="KW-1185">Reference proteome</keyword>
<feature type="transmembrane region" description="Helical" evidence="2">
    <location>
        <begin position="101"/>
        <end position="119"/>
    </location>
</feature>
<feature type="transmembrane region" description="Helical" evidence="2">
    <location>
        <begin position="40"/>
        <end position="63"/>
    </location>
</feature>
<dbReference type="CDD" id="cd00077">
    <property type="entry name" value="HDc"/>
    <property type="match status" value="1"/>
</dbReference>
<dbReference type="SUPFAM" id="SSF109604">
    <property type="entry name" value="HD-domain/PDEase-like"/>
    <property type="match status" value="1"/>
</dbReference>
<gene>
    <name evidence="4" type="ORF">J2T15_004140</name>
</gene>
<keyword evidence="2" id="KW-0472">Membrane</keyword>
<dbReference type="SMART" id="SM00471">
    <property type="entry name" value="HDc"/>
    <property type="match status" value="1"/>
</dbReference>
<dbReference type="Pfam" id="PF13487">
    <property type="entry name" value="HD_5"/>
    <property type="match status" value="1"/>
</dbReference>
<feature type="transmembrane region" description="Helical" evidence="2">
    <location>
        <begin position="70"/>
        <end position="89"/>
    </location>
</feature>
<dbReference type="PROSITE" id="PS51832">
    <property type="entry name" value="HD_GYP"/>
    <property type="match status" value="1"/>
</dbReference>